<feature type="disulfide bond" evidence="10">
    <location>
        <begin position="2161"/>
        <end position="2170"/>
    </location>
</feature>
<feature type="compositionally biased region" description="Polar residues" evidence="13">
    <location>
        <begin position="3399"/>
        <end position="3413"/>
    </location>
</feature>
<feature type="domain" description="Sushi" evidence="19">
    <location>
        <begin position="587"/>
        <end position="644"/>
    </location>
</feature>
<dbReference type="PROSITE" id="PS01186">
    <property type="entry name" value="EGF_2"/>
    <property type="match status" value="8"/>
</dbReference>
<name>A0A7I8VRT2_9ANNE</name>
<dbReference type="FunFam" id="2.10.25.10:FF:000122">
    <property type="entry name" value="Protein crumbs homolog 2"/>
    <property type="match status" value="1"/>
</dbReference>
<dbReference type="PROSITE" id="PS50923">
    <property type="entry name" value="SUSHI"/>
    <property type="match status" value="5"/>
</dbReference>
<dbReference type="InterPro" id="IPR001881">
    <property type="entry name" value="EGF-like_Ca-bd_dom"/>
</dbReference>
<dbReference type="SMART" id="SM01411">
    <property type="entry name" value="Ephrin_rec_like"/>
    <property type="match status" value="10"/>
</dbReference>
<dbReference type="GO" id="GO:0048732">
    <property type="term" value="P:gland development"/>
    <property type="evidence" value="ECO:0007669"/>
    <property type="project" value="UniProtKB-ARBA"/>
</dbReference>
<dbReference type="PANTHER" id="PTHR24033">
    <property type="entry name" value="EGF-LIKE DOMAIN-CONTAINING PROTEIN"/>
    <property type="match status" value="1"/>
</dbReference>
<dbReference type="InterPro" id="IPR011641">
    <property type="entry name" value="Tyr-kin_ephrin_A/B_rcpt-like"/>
</dbReference>
<dbReference type="InterPro" id="IPR049883">
    <property type="entry name" value="NOTCH1_EGF-like"/>
</dbReference>
<dbReference type="PROSITE" id="PS50068">
    <property type="entry name" value="LDLRA_2"/>
    <property type="match status" value="1"/>
</dbReference>
<feature type="disulfide bond" evidence="10">
    <location>
        <begin position="2000"/>
        <end position="2009"/>
    </location>
</feature>
<feature type="disulfide bond" evidence="10">
    <location>
        <begin position="1904"/>
        <end position="1913"/>
    </location>
</feature>
<evidence type="ECO:0000256" key="9">
    <source>
        <dbReference type="ARBA" id="ARBA00023180"/>
    </source>
</evidence>
<feature type="domain" description="EGF-like" evidence="16">
    <location>
        <begin position="2214"/>
        <end position="2251"/>
    </location>
</feature>
<dbReference type="PROSITE" id="PS01187">
    <property type="entry name" value="EGF_CA"/>
    <property type="match status" value="1"/>
</dbReference>
<comment type="subcellular location">
    <subcellularLocation>
        <location evidence="1">Secreted</location>
    </subcellularLocation>
</comment>
<dbReference type="SMART" id="SM00032">
    <property type="entry name" value="CCP"/>
    <property type="match status" value="7"/>
</dbReference>
<dbReference type="Pfam" id="PF00354">
    <property type="entry name" value="Pentaxin"/>
    <property type="match status" value="1"/>
</dbReference>
<evidence type="ECO:0000313" key="21">
    <source>
        <dbReference type="Proteomes" id="UP000549394"/>
    </source>
</evidence>
<evidence type="ECO:0000259" key="19">
    <source>
        <dbReference type="PROSITE" id="PS50923"/>
    </source>
</evidence>
<dbReference type="InterPro" id="IPR035914">
    <property type="entry name" value="Sperma_CUB_dom_sf"/>
</dbReference>
<keyword evidence="14" id="KW-0472">Membrane</keyword>
<evidence type="ECO:0000256" key="10">
    <source>
        <dbReference type="PROSITE-ProRule" id="PRU00076"/>
    </source>
</evidence>
<feature type="disulfide bond" evidence="10">
    <location>
        <begin position="2039"/>
        <end position="2048"/>
    </location>
</feature>
<feature type="domain" description="EGF-like" evidence="16">
    <location>
        <begin position="1835"/>
        <end position="1875"/>
    </location>
</feature>
<keyword evidence="3 10" id="KW-0245">EGF-like domain</keyword>
<dbReference type="CDD" id="cd00041">
    <property type="entry name" value="CUB"/>
    <property type="match status" value="3"/>
</dbReference>
<dbReference type="InterPro" id="IPR013032">
    <property type="entry name" value="EGF-like_CS"/>
</dbReference>
<dbReference type="PROSITE" id="PS50026">
    <property type="entry name" value="EGF_3"/>
    <property type="match status" value="14"/>
</dbReference>
<dbReference type="InterPro" id="IPR002172">
    <property type="entry name" value="LDrepeatLR_classA_rpt"/>
</dbReference>
<evidence type="ECO:0000256" key="4">
    <source>
        <dbReference type="ARBA" id="ARBA00022692"/>
    </source>
</evidence>
<feature type="disulfide bond" evidence="10">
    <location>
        <begin position="2202"/>
        <end position="2211"/>
    </location>
</feature>
<keyword evidence="5" id="KW-0732">Signal</keyword>
<dbReference type="OrthoDB" id="6287073at2759"/>
<protein>
    <submittedName>
        <fullName evidence="20">DgyrCDS7137</fullName>
    </submittedName>
</protein>
<feature type="region of interest" description="Disordered" evidence="13">
    <location>
        <begin position="3367"/>
        <end position="3413"/>
    </location>
</feature>
<dbReference type="SUPFAM" id="SSF57535">
    <property type="entry name" value="Complement control module/SCR domain"/>
    <property type="match status" value="5"/>
</dbReference>
<dbReference type="SMART" id="SM00179">
    <property type="entry name" value="EGF_CA"/>
    <property type="match status" value="11"/>
</dbReference>
<feature type="domain" description="CUB" evidence="15">
    <location>
        <begin position="298"/>
        <end position="407"/>
    </location>
</feature>
<feature type="disulfide bond" evidence="11">
    <location>
        <begin position="153"/>
        <end position="171"/>
    </location>
</feature>
<evidence type="ECO:0000256" key="1">
    <source>
        <dbReference type="ARBA" id="ARBA00004613"/>
    </source>
</evidence>
<proteinExistence type="predicted"/>
<dbReference type="CDD" id="cd00037">
    <property type="entry name" value="CLECT"/>
    <property type="match status" value="1"/>
</dbReference>
<feature type="domain" description="Sushi" evidence="19">
    <location>
        <begin position="872"/>
        <end position="935"/>
    </location>
</feature>
<dbReference type="Pfam" id="PF00008">
    <property type="entry name" value="EGF"/>
    <property type="match status" value="2"/>
</dbReference>
<dbReference type="InterPro" id="IPR016187">
    <property type="entry name" value="CTDL_fold"/>
</dbReference>
<feature type="disulfide bond" evidence="10">
    <location>
        <begin position="2280"/>
        <end position="2289"/>
    </location>
</feature>
<dbReference type="InterPro" id="IPR009030">
    <property type="entry name" value="Growth_fac_rcpt_cys_sf"/>
</dbReference>
<dbReference type="InterPro" id="IPR016186">
    <property type="entry name" value="C-type_lectin-like/link_sf"/>
</dbReference>
<dbReference type="Pfam" id="PF00431">
    <property type="entry name" value="CUB"/>
    <property type="match status" value="3"/>
</dbReference>
<feature type="domain" description="EGF-like" evidence="16">
    <location>
        <begin position="763"/>
        <end position="806"/>
    </location>
</feature>
<feature type="domain" description="Sushi" evidence="19">
    <location>
        <begin position="522"/>
        <end position="586"/>
    </location>
</feature>
<dbReference type="Gene3D" id="2.10.25.10">
    <property type="entry name" value="Laminin"/>
    <property type="match status" value="12"/>
</dbReference>
<dbReference type="InterPro" id="IPR051830">
    <property type="entry name" value="NOTCH_homolog"/>
</dbReference>
<keyword evidence="12" id="KW-0768">Sushi</keyword>
<dbReference type="CDD" id="cd00112">
    <property type="entry name" value="LDLa"/>
    <property type="match status" value="1"/>
</dbReference>
<dbReference type="PROSITE" id="PS00010">
    <property type="entry name" value="ASX_HYDROXYL"/>
    <property type="match status" value="3"/>
</dbReference>
<dbReference type="Pfam" id="PF02494">
    <property type="entry name" value="HYR"/>
    <property type="match status" value="2"/>
</dbReference>
<dbReference type="InterPro" id="IPR023415">
    <property type="entry name" value="LDLR_class-A_CS"/>
</dbReference>
<dbReference type="SMART" id="SM00159">
    <property type="entry name" value="PTX"/>
    <property type="match status" value="1"/>
</dbReference>
<evidence type="ECO:0000259" key="16">
    <source>
        <dbReference type="PROSITE" id="PS50026"/>
    </source>
</evidence>
<evidence type="ECO:0000256" key="8">
    <source>
        <dbReference type="ARBA" id="ARBA00023157"/>
    </source>
</evidence>
<dbReference type="FunFam" id="2.10.25.10:FF:000095">
    <property type="entry name" value="Notch, isoform B"/>
    <property type="match status" value="1"/>
</dbReference>
<feature type="domain" description="EGF-like" evidence="16">
    <location>
        <begin position="2097"/>
        <end position="2133"/>
    </location>
</feature>
<dbReference type="PROSITE" id="PS50041">
    <property type="entry name" value="C_TYPE_LECTIN_2"/>
    <property type="match status" value="1"/>
</dbReference>
<evidence type="ECO:0000256" key="6">
    <source>
        <dbReference type="ARBA" id="ARBA00022737"/>
    </source>
</evidence>
<feature type="domain" description="CUB" evidence="15">
    <location>
        <begin position="408"/>
        <end position="523"/>
    </location>
</feature>
<dbReference type="GO" id="GO:0005509">
    <property type="term" value="F:calcium ion binding"/>
    <property type="evidence" value="ECO:0007669"/>
    <property type="project" value="InterPro"/>
</dbReference>
<dbReference type="InterPro" id="IPR036055">
    <property type="entry name" value="LDL_receptor-like_sf"/>
</dbReference>
<accession>A0A7I8VRT2</accession>
<feature type="domain" description="EGF-like" evidence="16">
    <location>
        <begin position="2012"/>
        <end position="2049"/>
    </location>
</feature>
<dbReference type="SUPFAM" id="SSF57184">
    <property type="entry name" value="Growth factor receptor domain"/>
    <property type="match status" value="3"/>
</dbReference>
<dbReference type="InterPro" id="IPR018097">
    <property type="entry name" value="EGF_Ca-bd_CS"/>
</dbReference>
<dbReference type="SMART" id="SM00034">
    <property type="entry name" value="CLECT"/>
    <property type="match status" value="1"/>
</dbReference>
<feature type="domain" description="EGF-like" evidence="16">
    <location>
        <begin position="1760"/>
        <end position="1796"/>
    </location>
</feature>
<dbReference type="SUPFAM" id="SSF49899">
    <property type="entry name" value="Concanavalin A-like lectins/glucanases"/>
    <property type="match status" value="1"/>
</dbReference>
<dbReference type="SMART" id="SM00192">
    <property type="entry name" value="LDLa"/>
    <property type="match status" value="1"/>
</dbReference>
<feature type="domain" description="CUB" evidence="15">
    <location>
        <begin position="171"/>
        <end position="292"/>
    </location>
</feature>
<feature type="disulfide bond" evidence="10">
    <location>
        <begin position="2085"/>
        <end position="2094"/>
    </location>
</feature>
<dbReference type="SMART" id="SM00042">
    <property type="entry name" value="CUB"/>
    <property type="match status" value="3"/>
</dbReference>
<feature type="domain" description="C-type lectin" evidence="17">
    <location>
        <begin position="10"/>
        <end position="142"/>
    </location>
</feature>
<sequence>MLKNWKLDDKLGSCFKWFPTPLYWEDAQATCRAYGAHLIETLSYEEADIKFTKAKLFDNTITEFWIGLRKNKNQVVSGDTLEDKALWHGSDREATLSEGFWYYNQPNTELGDCTYLKENSNFIYDKYYSLDSCIARKPFLCEADACLEGQFRCNAGNCIKNSYKCDGKNDCGDDSDELACPNTCKFIEKDPSKSIIKSNYAASEDCIWLLETEIGKRIKLDFTKLITEKDRDVVEVWSGGRSISTSSLLSRYSGDRSSSLPSVYSNNNFLIIRFYSDSAKQLDGFEAKWASVDRVTTGSRELKTNGISELTSPDYPNFLLGGLREEWTIEVEKWNGIITIEKVEIELGAGNYLIVKDGKESEAATLGMYQGNSGPSYITSTGRFLKLYLITGNKQKVKGFKFTYKEGCDISIDSTSGIIISPGYNGATTTYPPSQTCLWNITSPGGSKLTFQFDSKSKLAKYGLSDTIKIFDDINNPTQVASISKTDQTIGPTYEATSGSASIVFTTGAVEAGIGFKATFSGGCEKPQFNTNTQSTAINLALKGKITVTCKEGYAFTQEEHQQKTSVEMICEVNGWNVHAIPNCEAVSCNIPPVLNNGYVIESTGITFGKTVKYNCRNGFRMVGDATITCQKTGQWTSKPSCIATSCDDKFSSSNFPGKKLESGQGEDYGSVWSFTCSPGQELTIYPTVVCLGNDWSSTSNLACSDIICKIPTVDKATFTPNTPPKVNEEISVSCATGYKIEGNSVMKCLETGIFNEIPKCIDDNECDNPAKHKCTGNAICVNTEGSHECECPSGYQLTANKTSCEDFNECDVGNGDCDHKCSNSEGSYECSCNNGFVLFDEDGKNGFFIPSGETGRESWNKFHLNHTCIRVRCPIFKPDDLPNGVILGLNNLPSYQDKVYITCDLGYQLAANEPNFLTCTASGQYDRSPPPCLRANCTKPKKDQNIQGYYPTVTQSQVAYGETMDLICNRLTLNAKIYSERCEYDSRTHTYEIVAGVGRICDNVLDCGRLDKVEGVEPFSVTTATTFGGEADFVCKNLFTLKGSQVQVTTTALPPGKLHCRGRFWNLGDLRCEGDTCSDPGTPAGGKQIATSYTVNSDAIFTCDRPGFQPTFPNITCISDTTVKWSGPIPTCDDVEVPVFQNCPSSTISIDKLKAANIPQVTATDNSGLVKSFTVNPIWFSSNVALKETLDVTYTAEDHAGNQAKCSFTIRVKDDQPPSISCPTSYVHRITENRIGYSVTDNNAATATDNLGTPTITYNPSTIDYTTNDALDRTNYVISATATDSDGNSASCKYMITVIPEKCQLWAIKAPKDGYAATPCALNQGTGIASCRFRCNSGKVPRHISPAGTNNIGSFTMEYKCDSTKVDAVWSWEYESGKFLDYVPDCQDAIPARYLIEYDITYEASTSIPTNKNCDQHYSSEMQIRASNDTNFLNVMNKRCSAVLENLYSYDLSFQSKYFNYQQTSSDSVKYHLGFFVGPNSLLKLSQDICKFIILINLQLSFDEFPTGEIPATNDCPRLVQRNDTDSTVSTRIDNNFICPKGEKLVLSSAKLSLCVKCDKGTYFNETSNDCLPCPAGQYQDEFGRSECKKCGDDEWTPSEGSLTQSDCKPACKTYGMISATKVGPCVECAANSYMIDSSNCQPCDGSKKTEGTGKSSPDDCKEPCALGFFSRKTGFTACEKCPVNFYSEVSASTTCKECAGTEYTVTDESKSSSDCLDAVANLCNGALACSNQGTCSVQNHKKICSCNAGYDGESCENQINHCLSSPCYNGGTCNGKVNGFTCSCPNGITGDRCETTTKRCTSTTCTFGFCKDNPFDTECLCPPGYTGSSCEQSSDICANNPCKNNGECRTSGSKGVHIECHCDFSRFFGKRCEFSKEPCSINPCLYGGVCESVDEIEYKCKCSPGFSGKNCEIVPPCTPNICGDSGICKFDFKVHNHICICKEGYVAAIGANNNTWLQSITAASVGQCVKSNACTSSPCQNNAVCEQKNTGVGYECKCKPGYSGGNCQNNIDECAIKPCGRYGEKCEDLIADYKCTCQTGVTGKNCDGFEDKCVSNPCDPTGTNSTIFDNGCEKILNSYICHCKDGFEGQDCGVNINDCPGNICRHGGVCKDLVNDWQCDCKSGWTGKFCETPKDFCQASPCTNGGTCFNSENGYFCLCRAGDHGKTCNVDSRMCTKVDACIDNDATCSDNNDGSATCTCSRNYIGESCHIKRDFCSGLGICLNGGQCSYTKGGFSCNCPEDFSGDICEISHDDCQGKTCLSAAATCVDGVGDYFCECPLGKIGDDCSRDADRNFELVFSSPTRTAMAFQRYPFILNVTEFTVSVGAIFDIGEIRGTFLTLFGLEHRYLTSDRKEILKINERSVKTTLNGKEKEFNFPNNALFNDGLWHFIGISWTGSTGKLDIYIDGLLRDTQTFGKGAELPEYGLFVLGSEMDATGHRPVEKFGFTGALSQVTMWNRPLSLQEMRNVLSKTLLTPNQLPKDFISLWDNYISSEGVDTREFCFSQLNCQQNLNVDKTPPVILNCPAEPIEKYGSKRHTILSWDDLTANEVNSTISIKHPKDRPFVWGYYRNLAVASDTAGNRGTCFFHVFVQYHQQCSAPTTPSQGTISCKDYGLFSACKYSVPTCDDAQRAAASDHLNSVISSLDTIWKRPDGSGAFCGTTGCDASNVQFEAKCQTSKRRRRATGAKIAVTGVLSGSIPPLVERKNPDDTLSPVDVLKQELIDNSAAPIPGNNNAVPDYSTLSLGPQGICPPGQVDFGKGCVECSRGTKEDGGVCKPCPIGEYQDDLAQTTCKPCPTGTTELAGTSSVNDCHEKCSSGRMFDKTTSQCVECPIGFYQNEEGSFFCKPCDSMKTTLAKESNNVNQCIDVCPDGEEMIPGTATRDCRNCTYGFYRKAGIEESCTKCPIGKTTPELRSVTESQCTLIYCLMGQQPKSATECEDCPKGSYQDKEGWPKCKTCPDDKGTIAEGSTKESQCLIKCDAGKESKNSQCVDCEIISFKPKRGVESCTECPTELRTRAPGSKFPGDCVLKRCTLGEKLINSQVEPGSCEKCPEDFYQDTLYQTTCKACPNNKLTIGIGSKNESDCIDDCPIGQGFNFASRTCELCDQGTIRVNGTKPVCTQCSRHTYQDERGQQSCKPCPNSRQTNSEGAKFESDCLDPCKVSKLCPKGTKCQFVNGKVNCPCEISHYVTNNTNITHPECTQLCGNPEYCVNGICDSSYVNDEIPPCKCNSGWEGPRCDNLKKEDSYTKYIIGGSIGGAVFLILLCIAIAYAVYRSNYKNKKNALDEKKFKENEPVIAPSGLPQHNPSMATLSRIGPGTIGHTMPSMSYYPTFARSRADDISIAGFSVASKYVYHEDIDETPLKPINNSTLPLDPDSEEKMSTIDFPGRGPPPQYTDTNGSAKAIVRNS</sequence>
<dbReference type="PANTHER" id="PTHR24033:SF151">
    <property type="entry name" value="NOTCH 2"/>
    <property type="match status" value="1"/>
</dbReference>
<dbReference type="Gene3D" id="2.60.120.200">
    <property type="match status" value="1"/>
</dbReference>
<dbReference type="InterPro" id="IPR000859">
    <property type="entry name" value="CUB_dom"/>
</dbReference>
<evidence type="ECO:0000256" key="5">
    <source>
        <dbReference type="ARBA" id="ARBA00022729"/>
    </source>
</evidence>
<evidence type="ECO:0000256" key="11">
    <source>
        <dbReference type="PROSITE-ProRule" id="PRU00124"/>
    </source>
</evidence>
<feature type="domain" description="EGF-like" evidence="16">
    <location>
        <begin position="2173"/>
        <end position="2212"/>
    </location>
</feature>
<feature type="domain" description="EGF-like" evidence="16">
    <location>
        <begin position="1798"/>
        <end position="1833"/>
    </location>
</feature>
<organism evidence="20 21">
    <name type="scientific">Dimorphilus gyrociliatus</name>
    <dbReference type="NCBI Taxonomy" id="2664684"/>
    <lineage>
        <taxon>Eukaryota</taxon>
        <taxon>Metazoa</taxon>
        <taxon>Spiralia</taxon>
        <taxon>Lophotrochozoa</taxon>
        <taxon>Annelida</taxon>
        <taxon>Polychaeta</taxon>
        <taxon>Polychaeta incertae sedis</taxon>
        <taxon>Dinophilidae</taxon>
        <taxon>Dimorphilus</taxon>
    </lineage>
</organism>
<reference evidence="20 21" key="1">
    <citation type="submission" date="2020-08" db="EMBL/GenBank/DDBJ databases">
        <authorList>
            <person name="Hejnol A."/>
        </authorList>
    </citation>
    <scope>NUCLEOTIDE SEQUENCE [LARGE SCALE GENOMIC DNA]</scope>
</reference>
<dbReference type="Pfam" id="PF00084">
    <property type="entry name" value="Sushi"/>
    <property type="match status" value="3"/>
</dbReference>
<feature type="disulfide bond" evidence="10">
    <location>
        <begin position="1748"/>
        <end position="1757"/>
    </location>
</feature>
<feature type="disulfide bond" evidence="10">
    <location>
        <begin position="2123"/>
        <end position="2132"/>
    </location>
</feature>
<dbReference type="SUPFAM" id="SSF57196">
    <property type="entry name" value="EGF/Laminin"/>
    <property type="match status" value="11"/>
</dbReference>
<dbReference type="Pfam" id="PF00057">
    <property type="entry name" value="Ldl_recept_a"/>
    <property type="match status" value="1"/>
</dbReference>
<feature type="transmembrane region" description="Helical" evidence="14">
    <location>
        <begin position="3254"/>
        <end position="3278"/>
    </location>
</feature>
<dbReference type="SUPFAM" id="SSF56436">
    <property type="entry name" value="C-type lectin-like"/>
    <property type="match status" value="1"/>
</dbReference>
<dbReference type="PROSITE" id="PS01180">
    <property type="entry name" value="CUB"/>
    <property type="match status" value="3"/>
</dbReference>
<dbReference type="Pfam" id="PF12661">
    <property type="entry name" value="hEGF"/>
    <property type="match status" value="4"/>
</dbReference>
<dbReference type="InterPro" id="IPR003410">
    <property type="entry name" value="HYR_dom"/>
</dbReference>
<dbReference type="InterPro" id="IPR013320">
    <property type="entry name" value="ConA-like_dom_sf"/>
</dbReference>
<comment type="caution">
    <text evidence="20">The sequence shown here is derived from an EMBL/GenBank/DDBJ whole genome shotgun (WGS) entry which is preliminary data.</text>
</comment>
<evidence type="ECO:0000256" key="14">
    <source>
        <dbReference type="SAM" id="Phobius"/>
    </source>
</evidence>
<dbReference type="InterPro" id="IPR000152">
    <property type="entry name" value="EGF-type_Asp/Asn_hydroxyl_site"/>
</dbReference>
<dbReference type="InterPro" id="IPR000742">
    <property type="entry name" value="EGF"/>
</dbReference>
<dbReference type="PROSITE" id="PS50825">
    <property type="entry name" value="HYR"/>
    <property type="match status" value="2"/>
</dbReference>
<dbReference type="CDD" id="cd00054">
    <property type="entry name" value="EGF_CA"/>
    <property type="match status" value="8"/>
</dbReference>
<dbReference type="InterPro" id="IPR035976">
    <property type="entry name" value="Sushi/SCR/CCP_sf"/>
</dbReference>
<feature type="disulfide bond" evidence="10">
    <location>
        <begin position="2241"/>
        <end position="2250"/>
    </location>
</feature>
<feature type="domain" description="EGF-like" evidence="16">
    <location>
        <begin position="1972"/>
        <end position="2010"/>
    </location>
</feature>
<comment type="caution">
    <text evidence="10">Lacks conserved residue(s) required for the propagation of feature annotation.</text>
</comment>
<feature type="disulfide bond" evidence="10">
    <location>
        <begin position="1981"/>
        <end position="1998"/>
    </location>
</feature>
<feature type="domain" description="EGF-like" evidence="16">
    <location>
        <begin position="2051"/>
        <end position="2095"/>
    </location>
</feature>
<dbReference type="InterPro" id="IPR001759">
    <property type="entry name" value="PTX_dom"/>
</dbReference>
<feature type="domain" description="HYR" evidence="18">
    <location>
        <begin position="2517"/>
        <end position="2596"/>
    </location>
</feature>
<feature type="domain" description="HYR" evidence="18">
    <location>
        <begin position="1214"/>
        <end position="1301"/>
    </location>
</feature>
<dbReference type="InterPro" id="IPR001304">
    <property type="entry name" value="C-type_lectin-like"/>
</dbReference>
<keyword evidence="8 10" id="KW-1015">Disulfide bond</keyword>
<dbReference type="SUPFAM" id="SSF49854">
    <property type="entry name" value="Spermadhesin, CUB domain"/>
    <property type="match status" value="3"/>
</dbReference>
<evidence type="ECO:0000256" key="3">
    <source>
        <dbReference type="ARBA" id="ARBA00022536"/>
    </source>
</evidence>
<keyword evidence="9" id="KW-0325">Glycoprotein</keyword>
<dbReference type="InterPro" id="IPR000436">
    <property type="entry name" value="Sushi_SCR_CCP_dom"/>
</dbReference>
<dbReference type="PROSITE" id="PS01209">
    <property type="entry name" value="LDLRA_1"/>
    <property type="match status" value="1"/>
</dbReference>
<evidence type="ECO:0000259" key="15">
    <source>
        <dbReference type="PROSITE" id="PS01180"/>
    </source>
</evidence>
<feature type="disulfide bond" evidence="10">
    <location>
        <begin position="1823"/>
        <end position="1832"/>
    </location>
</feature>
<feature type="domain" description="EGF-like" evidence="16">
    <location>
        <begin position="1877"/>
        <end position="1914"/>
    </location>
</feature>
<feature type="domain" description="EGF-like" evidence="16">
    <location>
        <begin position="2135"/>
        <end position="2171"/>
    </location>
</feature>
<dbReference type="Proteomes" id="UP000549394">
    <property type="component" value="Unassembled WGS sequence"/>
</dbReference>
<dbReference type="Pfam" id="PF07699">
    <property type="entry name" value="Ephrin_rec_like"/>
    <property type="match status" value="9"/>
</dbReference>
<dbReference type="Gene3D" id="3.10.100.10">
    <property type="entry name" value="Mannose-Binding Protein A, subunit A"/>
    <property type="match status" value="1"/>
</dbReference>
<feature type="disulfide bond" evidence="10">
    <location>
        <begin position="2183"/>
        <end position="2200"/>
    </location>
</feature>
<keyword evidence="4 14" id="KW-0812">Transmembrane</keyword>
<dbReference type="Pfam" id="PF07645">
    <property type="entry name" value="EGF_CA"/>
    <property type="match status" value="2"/>
</dbReference>
<keyword evidence="6" id="KW-0677">Repeat</keyword>
<keyword evidence="2" id="KW-0964">Secreted</keyword>
<dbReference type="CDD" id="cd00033">
    <property type="entry name" value="CCP"/>
    <property type="match status" value="3"/>
</dbReference>
<feature type="disulfide bond" evidence="11">
    <location>
        <begin position="165"/>
        <end position="180"/>
    </location>
</feature>
<dbReference type="PROSITE" id="PS00022">
    <property type="entry name" value="EGF_1"/>
    <property type="match status" value="13"/>
</dbReference>
<dbReference type="Gene3D" id="2.10.70.10">
    <property type="entry name" value="Complement Module, domain 1"/>
    <property type="match status" value="5"/>
</dbReference>
<gene>
    <name evidence="20" type="ORF">DGYR_LOCUS6803</name>
</gene>
<keyword evidence="21" id="KW-1185">Reference proteome</keyword>
<evidence type="ECO:0000313" key="20">
    <source>
        <dbReference type="EMBL" id="CAD5118429.1"/>
    </source>
</evidence>
<dbReference type="SUPFAM" id="SSF57424">
    <property type="entry name" value="LDL receptor-like module"/>
    <property type="match status" value="1"/>
</dbReference>
<feature type="disulfide bond" evidence="11">
    <location>
        <begin position="146"/>
        <end position="158"/>
    </location>
</feature>
<evidence type="ECO:0000256" key="12">
    <source>
        <dbReference type="PROSITE-ProRule" id="PRU00302"/>
    </source>
</evidence>
<dbReference type="Gene3D" id="2.10.50.10">
    <property type="entry name" value="Tumor Necrosis Factor Receptor, subunit A, domain 2"/>
    <property type="match status" value="7"/>
</dbReference>
<dbReference type="FunFam" id="2.10.25.10:FF:000472">
    <property type="entry name" value="Uncharacterized protein, isoform A"/>
    <property type="match status" value="2"/>
</dbReference>
<keyword evidence="7 14" id="KW-1133">Transmembrane helix</keyword>
<evidence type="ECO:0000256" key="13">
    <source>
        <dbReference type="SAM" id="MobiDB-lite"/>
    </source>
</evidence>
<feature type="domain" description="Sushi" evidence="19">
    <location>
        <begin position="1076"/>
        <end position="1135"/>
    </location>
</feature>
<feature type="domain" description="EGF-like" evidence="16">
    <location>
        <begin position="2253"/>
        <end position="2290"/>
    </location>
</feature>
<feature type="disulfide bond" evidence="10">
    <location>
        <begin position="1802"/>
        <end position="1812"/>
    </location>
</feature>
<evidence type="ECO:0000259" key="18">
    <source>
        <dbReference type="PROSITE" id="PS50825"/>
    </source>
</evidence>
<dbReference type="SMART" id="SM00181">
    <property type="entry name" value="EGF"/>
    <property type="match status" value="18"/>
</dbReference>
<feature type="disulfide bond" evidence="10">
    <location>
        <begin position="1786"/>
        <end position="1795"/>
    </location>
</feature>
<evidence type="ECO:0000256" key="7">
    <source>
        <dbReference type="ARBA" id="ARBA00022989"/>
    </source>
</evidence>
<dbReference type="GO" id="GO:0005576">
    <property type="term" value="C:extracellular region"/>
    <property type="evidence" value="ECO:0007669"/>
    <property type="project" value="UniProtKB-SubCell"/>
</dbReference>
<feature type="domain" description="Sushi" evidence="19">
    <location>
        <begin position="707"/>
        <end position="763"/>
    </location>
</feature>
<dbReference type="Gene3D" id="2.60.120.290">
    <property type="entry name" value="Spermadhesin, CUB domain"/>
    <property type="match status" value="3"/>
</dbReference>
<dbReference type="EMBL" id="CAJFCJ010000009">
    <property type="protein sequence ID" value="CAD5118429.1"/>
    <property type="molecule type" value="Genomic_DNA"/>
</dbReference>
<evidence type="ECO:0000256" key="2">
    <source>
        <dbReference type="ARBA" id="ARBA00022525"/>
    </source>
</evidence>
<dbReference type="FunFam" id="2.10.25.10:FF:000014">
    <property type="entry name" value="Latent-transforming growth factor beta-binding protein 3"/>
    <property type="match status" value="1"/>
</dbReference>
<evidence type="ECO:0000259" key="17">
    <source>
        <dbReference type="PROSITE" id="PS50041"/>
    </source>
</evidence>
<feature type="domain" description="EGF-like" evidence="16">
    <location>
        <begin position="1721"/>
        <end position="1758"/>
    </location>
</feature>